<feature type="coiled-coil region" evidence="1">
    <location>
        <begin position="63"/>
        <end position="90"/>
    </location>
</feature>
<protein>
    <submittedName>
        <fullName evidence="2">Uncharacterized protein</fullName>
    </submittedName>
</protein>
<dbReference type="STRING" id="1552.A7L45_07980"/>
<organism evidence="2 3">
    <name type="scientific">Clostridium estertheticum subsp. estertheticum</name>
    <dbReference type="NCBI Taxonomy" id="1552"/>
    <lineage>
        <taxon>Bacteria</taxon>
        <taxon>Bacillati</taxon>
        <taxon>Bacillota</taxon>
        <taxon>Clostridia</taxon>
        <taxon>Eubacteriales</taxon>
        <taxon>Clostridiaceae</taxon>
        <taxon>Clostridium</taxon>
    </lineage>
</organism>
<dbReference type="Proteomes" id="UP000182569">
    <property type="component" value="Chromosome"/>
</dbReference>
<gene>
    <name evidence="2" type="ORF">A7L45_07980</name>
</gene>
<evidence type="ECO:0000256" key="1">
    <source>
        <dbReference type="SAM" id="Coils"/>
    </source>
</evidence>
<evidence type="ECO:0000313" key="3">
    <source>
        <dbReference type="Proteomes" id="UP000182569"/>
    </source>
</evidence>
<dbReference type="RefSeq" id="WP_071612302.1">
    <property type="nucleotide sequence ID" value="NZ_CP015756.1"/>
</dbReference>
<keyword evidence="1" id="KW-0175">Coiled coil</keyword>
<sequence length="142" mass="16139">MAFKDSFSKITKSLSDGASNVVQKSNDLIEISKLNAEIDIIEKKKEIIYLGIGKLVYNSYITKVELKEEIKNKCDDLIEYDEEIKKIREQIFNVKKIKKCSNCGIKIDIDTSFCPNCGNKQELVKSNNSAEFSDSIEDDDTL</sequence>
<proteinExistence type="predicted"/>
<dbReference type="EMBL" id="CP015756">
    <property type="protein sequence ID" value="APC40008.1"/>
    <property type="molecule type" value="Genomic_DNA"/>
</dbReference>
<reference evidence="3" key="1">
    <citation type="journal article" date="2016" name="Front. Microbiol.">
        <title>Complete Genome Sequence of Clostridium estertheticum DSM 8809, a Microbe Identified in Spoiled Vacuum Packed Beef.</title>
        <authorList>
            <person name="Yu Z."/>
            <person name="Gunn L."/>
            <person name="Brennan E."/>
            <person name="Reid R."/>
            <person name="Wall P.G."/>
            <person name="Gaora O.P."/>
            <person name="Hurley D."/>
            <person name="Bolton D."/>
            <person name="Fanning S."/>
        </authorList>
    </citation>
    <scope>NUCLEOTIDE SEQUENCE [LARGE SCALE GENOMIC DNA]</scope>
    <source>
        <strain evidence="3">DSM 8809</strain>
    </source>
</reference>
<dbReference type="AlphaFoldDB" id="A0A1J0GGA4"/>
<dbReference type="KEGG" id="ceu:A7L45_07980"/>
<name>A0A1J0GGA4_9CLOT</name>
<keyword evidence="3" id="KW-1185">Reference proteome</keyword>
<evidence type="ECO:0000313" key="2">
    <source>
        <dbReference type="EMBL" id="APC40008.1"/>
    </source>
</evidence>
<accession>A0A1J0GGA4</accession>